<keyword evidence="1" id="KW-0547">Nucleotide-binding</keyword>
<dbReference type="AlphaFoldDB" id="A0A7X2X2K0"/>
<organism evidence="6 7">
    <name type="scientific">Streptococcus parasanguinis</name>
    <dbReference type="NCBI Taxonomy" id="1318"/>
    <lineage>
        <taxon>Bacteria</taxon>
        <taxon>Bacillati</taxon>
        <taxon>Bacillota</taxon>
        <taxon>Bacilli</taxon>
        <taxon>Lactobacillales</taxon>
        <taxon>Streptococcaceae</taxon>
        <taxon>Streptococcus</taxon>
    </lineage>
</organism>
<evidence type="ECO:0000256" key="2">
    <source>
        <dbReference type="ARBA" id="ARBA00022801"/>
    </source>
</evidence>
<dbReference type="Proteomes" id="UP000441330">
    <property type="component" value="Unassembled WGS sequence"/>
</dbReference>
<feature type="domain" description="SF3 helicase" evidence="5">
    <location>
        <begin position="201"/>
        <end position="371"/>
    </location>
</feature>
<dbReference type="InterPro" id="IPR014818">
    <property type="entry name" value="Phage/plasmid_primase_P4_C"/>
</dbReference>
<dbReference type="PANTHER" id="PTHR35372">
    <property type="entry name" value="ATP BINDING PROTEIN-RELATED"/>
    <property type="match status" value="1"/>
</dbReference>
<dbReference type="Pfam" id="PF19263">
    <property type="entry name" value="DUF5906"/>
    <property type="match status" value="1"/>
</dbReference>
<comment type="caution">
    <text evidence="6">The sequence shown here is derived from an EMBL/GenBank/DDBJ whole genome shotgun (WGS) entry which is preliminary data.</text>
</comment>
<evidence type="ECO:0000256" key="4">
    <source>
        <dbReference type="ARBA" id="ARBA00022840"/>
    </source>
</evidence>
<dbReference type="InterPro" id="IPR014015">
    <property type="entry name" value="Helicase_SF3_DNA-vir"/>
</dbReference>
<gene>
    <name evidence="6" type="ORF">GMC94_01700</name>
</gene>
<dbReference type="GO" id="GO:0004386">
    <property type="term" value="F:helicase activity"/>
    <property type="evidence" value="ECO:0007669"/>
    <property type="project" value="UniProtKB-KW"/>
</dbReference>
<dbReference type="InterPro" id="IPR051620">
    <property type="entry name" value="ORF904-like_C"/>
</dbReference>
<evidence type="ECO:0000259" key="5">
    <source>
        <dbReference type="PROSITE" id="PS51206"/>
    </source>
</evidence>
<dbReference type="PROSITE" id="PS51206">
    <property type="entry name" value="SF3_HELICASE_1"/>
    <property type="match status" value="1"/>
</dbReference>
<dbReference type="InterPro" id="IPR027417">
    <property type="entry name" value="P-loop_NTPase"/>
</dbReference>
<dbReference type="GO" id="GO:0005524">
    <property type="term" value="F:ATP binding"/>
    <property type="evidence" value="ECO:0007669"/>
    <property type="project" value="UniProtKB-KW"/>
</dbReference>
<keyword evidence="3" id="KW-0347">Helicase</keyword>
<dbReference type="RefSeq" id="WP_129824076.1">
    <property type="nucleotide sequence ID" value="NZ_RCYS01000001.1"/>
</dbReference>
<dbReference type="InterPro" id="IPR045455">
    <property type="entry name" value="NrS-1_pol-like_helicase"/>
</dbReference>
<evidence type="ECO:0000313" key="6">
    <source>
        <dbReference type="EMBL" id="MTS53614.1"/>
    </source>
</evidence>
<evidence type="ECO:0000256" key="3">
    <source>
        <dbReference type="ARBA" id="ARBA00022806"/>
    </source>
</evidence>
<dbReference type="GO" id="GO:0016787">
    <property type="term" value="F:hydrolase activity"/>
    <property type="evidence" value="ECO:0007669"/>
    <property type="project" value="UniProtKB-KW"/>
</dbReference>
<dbReference type="SUPFAM" id="SSF52540">
    <property type="entry name" value="P-loop containing nucleoside triphosphate hydrolases"/>
    <property type="match status" value="1"/>
</dbReference>
<keyword evidence="2" id="KW-0378">Hydrolase</keyword>
<dbReference type="Gene3D" id="3.40.50.300">
    <property type="entry name" value="P-loop containing nucleotide triphosphate hydrolases"/>
    <property type="match status" value="1"/>
</dbReference>
<keyword evidence="4" id="KW-0067">ATP-binding</keyword>
<sequence>MNVKGALEIIKQEEQSNIIPFQKPPEEVRKLTTFVNWKKTVREYLDKFNNDRLKSLIEKGATEEGAKKEIDKPLSHTMVASIMLDLFNFCRIDSEEGVSPVYIYDPDKGIYINDLEFLKDIINVIEYRHNERRANDCIYSLRRQTPRKQLEDNLNYIIVGNGIYNRTTKQLEPFTPSKIYTSKIKTNYNPNAQRVNIKGWDFESWLLDLFSGDKSLYQLALQLLHACIRGESLGKMFWFIGEGGTGKGTLQELFINLVGRENIASIKITDLDVNNRFTLAQALGKRAVIGDDIQQKALIKDTSKLFSLVGGDTVSVEKKGKDAYSAYIKTVVIQSTNEMPRLDGDKNAIMRRMVILPFQRVFSDGIKKPNRAIKYDYIKRKEVLEYVLKLVIDLEFDEFIQPKISRKYLLDYQQSLDTIQQFADELFQDIQSTFLPNDFVWWRFTGFVEFHNHQSSYTSQGLNKKFEKYLPSEWRKTKYPITIPKGQELPKGFKPKEDTPNYQNKTYRFTPSKTVRGYEKTTTEHTHEIH</sequence>
<accession>A0A7X2X2K0</accession>
<dbReference type="PANTHER" id="PTHR35372:SF2">
    <property type="entry name" value="SF3 HELICASE DOMAIN-CONTAINING PROTEIN"/>
    <property type="match status" value="1"/>
</dbReference>
<name>A0A7X2X2K0_STRPA</name>
<dbReference type="Pfam" id="PF08706">
    <property type="entry name" value="D5_N"/>
    <property type="match status" value="1"/>
</dbReference>
<evidence type="ECO:0000256" key="1">
    <source>
        <dbReference type="ARBA" id="ARBA00022741"/>
    </source>
</evidence>
<reference evidence="6 7" key="1">
    <citation type="journal article" date="2019" name="Nat. Med.">
        <title>A library of human gut bacterial isolates paired with longitudinal multiomics data enables mechanistic microbiome research.</title>
        <authorList>
            <person name="Poyet M."/>
            <person name="Groussin M."/>
            <person name="Gibbons S.M."/>
            <person name="Avila-Pacheco J."/>
            <person name="Jiang X."/>
            <person name="Kearney S.M."/>
            <person name="Perrotta A.R."/>
            <person name="Berdy B."/>
            <person name="Zhao S."/>
            <person name="Lieberman T.D."/>
            <person name="Swanson P.K."/>
            <person name="Smith M."/>
            <person name="Roesemann S."/>
            <person name="Alexander J.E."/>
            <person name="Rich S.A."/>
            <person name="Livny J."/>
            <person name="Vlamakis H."/>
            <person name="Clish C."/>
            <person name="Bullock K."/>
            <person name="Deik A."/>
            <person name="Scott J."/>
            <person name="Pierce K.A."/>
            <person name="Xavier R.J."/>
            <person name="Alm E.J."/>
        </authorList>
    </citation>
    <scope>NUCLEOTIDE SEQUENCE [LARGE SCALE GENOMIC DNA]</scope>
    <source>
        <strain evidence="6 7">BIOML-A1</strain>
    </source>
</reference>
<dbReference type="EMBL" id="WMZJ01000001">
    <property type="protein sequence ID" value="MTS53614.1"/>
    <property type="molecule type" value="Genomic_DNA"/>
</dbReference>
<dbReference type="InterPro" id="IPR004968">
    <property type="entry name" value="DNA_primase/NTPase_C"/>
</dbReference>
<dbReference type="Pfam" id="PF03288">
    <property type="entry name" value="Pox_D5"/>
    <property type="match status" value="1"/>
</dbReference>
<evidence type="ECO:0000313" key="7">
    <source>
        <dbReference type="Proteomes" id="UP000441330"/>
    </source>
</evidence>
<dbReference type="InterPro" id="IPR006500">
    <property type="entry name" value="Helicase_put_C_phage/plasmid"/>
</dbReference>
<proteinExistence type="predicted"/>
<dbReference type="NCBIfam" id="TIGR01613">
    <property type="entry name" value="primase_Cterm"/>
    <property type="match status" value="1"/>
</dbReference>
<protein>
    <submittedName>
        <fullName evidence="6">DNA primase</fullName>
    </submittedName>
</protein>
<dbReference type="SMART" id="SM00885">
    <property type="entry name" value="D5_N"/>
    <property type="match status" value="1"/>
</dbReference>